<evidence type="ECO:0000313" key="6">
    <source>
        <dbReference type="Proteomes" id="UP000195305"/>
    </source>
</evidence>
<dbReference type="EMBL" id="NFLJ01000040">
    <property type="protein sequence ID" value="OUQ32873.1"/>
    <property type="molecule type" value="Genomic_DNA"/>
</dbReference>
<proteinExistence type="predicted"/>
<reference evidence="5 6" key="1">
    <citation type="journal article" date="2018" name="BMC Genomics">
        <title>Whole genome sequencing and function prediction of 133 gut anaerobes isolated from chicken caecum in pure cultures.</title>
        <authorList>
            <person name="Medvecky M."/>
            <person name="Cejkova D."/>
            <person name="Polansky O."/>
            <person name="Karasova D."/>
            <person name="Kubasova T."/>
            <person name="Cizek A."/>
            <person name="Rychlik I."/>
        </authorList>
    </citation>
    <scope>NUCLEOTIDE SEQUENCE [LARGE SCALE GENOMIC DNA]</scope>
    <source>
        <strain evidence="5 6">An13</strain>
    </source>
</reference>
<keyword evidence="6" id="KW-1185">Reference proteome</keyword>
<keyword evidence="3" id="KW-0804">Transcription</keyword>
<dbReference type="GO" id="GO:0003700">
    <property type="term" value="F:DNA-binding transcription factor activity"/>
    <property type="evidence" value="ECO:0007669"/>
    <property type="project" value="InterPro"/>
</dbReference>
<dbReference type="SMART" id="SM00345">
    <property type="entry name" value="HTH_GNTR"/>
    <property type="match status" value="1"/>
</dbReference>
<dbReference type="PANTHER" id="PTHR38445:SF6">
    <property type="entry name" value="GNTR-FAMILY TRANSCRIPTIONAL REGULATOR"/>
    <property type="match status" value="1"/>
</dbReference>
<keyword evidence="1" id="KW-0805">Transcription regulation</keyword>
<evidence type="ECO:0000256" key="1">
    <source>
        <dbReference type="ARBA" id="ARBA00023015"/>
    </source>
</evidence>
<accession>A0A1Y4SVP5</accession>
<dbReference type="InterPro" id="IPR036390">
    <property type="entry name" value="WH_DNA-bd_sf"/>
</dbReference>
<feature type="domain" description="HTH gntR-type" evidence="4">
    <location>
        <begin position="8"/>
        <end position="76"/>
    </location>
</feature>
<keyword evidence="2" id="KW-0238">DNA-binding</keyword>
<dbReference type="GO" id="GO:0003677">
    <property type="term" value="F:DNA binding"/>
    <property type="evidence" value="ECO:0007669"/>
    <property type="project" value="UniProtKB-KW"/>
</dbReference>
<sequence>MNHFQTDTPIYLQVVEEVKSKILGGQLQPGDKLESVREMASRLEVNPNTIQRAFLELEHQGFIVTQRAVGRFVSEDIDFIESCRQNKIQETIQQFVKEMERYGITKADIIAYLKEENHE</sequence>
<dbReference type="CDD" id="cd07377">
    <property type="entry name" value="WHTH_GntR"/>
    <property type="match status" value="1"/>
</dbReference>
<dbReference type="SUPFAM" id="SSF46785">
    <property type="entry name" value="Winged helix' DNA-binding domain"/>
    <property type="match status" value="1"/>
</dbReference>
<evidence type="ECO:0000256" key="3">
    <source>
        <dbReference type="ARBA" id="ARBA00023163"/>
    </source>
</evidence>
<dbReference type="PROSITE" id="PS50949">
    <property type="entry name" value="HTH_GNTR"/>
    <property type="match status" value="1"/>
</dbReference>
<evidence type="ECO:0000256" key="2">
    <source>
        <dbReference type="ARBA" id="ARBA00023125"/>
    </source>
</evidence>
<dbReference type="InterPro" id="IPR036388">
    <property type="entry name" value="WH-like_DNA-bd_sf"/>
</dbReference>
<dbReference type="Proteomes" id="UP000195305">
    <property type="component" value="Unassembled WGS sequence"/>
</dbReference>
<evidence type="ECO:0000259" key="4">
    <source>
        <dbReference type="PROSITE" id="PS50949"/>
    </source>
</evidence>
<name>A0A1Y4SVP5_9FIRM</name>
<dbReference type="Gene3D" id="1.10.10.10">
    <property type="entry name" value="Winged helix-like DNA-binding domain superfamily/Winged helix DNA-binding domain"/>
    <property type="match status" value="1"/>
</dbReference>
<dbReference type="OrthoDB" id="163333at2"/>
<dbReference type="Pfam" id="PF00392">
    <property type="entry name" value="GntR"/>
    <property type="match status" value="1"/>
</dbReference>
<dbReference type="PANTHER" id="PTHR38445">
    <property type="entry name" value="HTH-TYPE TRANSCRIPTIONAL REPRESSOR YTRA"/>
    <property type="match status" value="1"/>
</dbReference>
<dbReference type="InterPro" id="IPR000524">
    <property type="entry name" value="Tscrpt_reg_HTH_GntR"/>
</dbReference>
<comment type="caution">
    <text evidence="5">The sequence shown here is derived from an EMBL/GenBank/DDBJ whole genome shotgun (WGS) entry which is preliminary data.</text>
</comment>
<organism evidence="5 6">
    <name type="scientific">Massilimicrobiota timonensis</name>
    <dbReference type="NCBI Taxonomy" id="1776392"/>
    <lineage>
        <taxon>Bacteria</taxon>
        <taxon>Bacillati</taxon>
        <taxon>Bacillota</taxon>
        <taxon>Erysipelotrichia</taxon>
        <taxon>Erysipelotrichales</taxon>
        <taxon>Erysipelotrichaceae</taxon>
        <taxon>Massilimicrobiota</taxon>
    </lineage>
</organism>
<evidence type="ECO:0000313" key="5">
    <source>
        <dbReference type="EMBL" id="OUQ32873.1"/>
    </source>
</evidence>
<dbReference type="RefSeq" id="WP_087359541.1">
    <property type="nucleotide sequence ID" value="NZ_AP031415.1"/>
</dbReference>
<protein>
    <submittedName>
        <fullName evidence="5">GntR family transcriptional regulator</fullName>
    </submittedName>
</protein>
<dbReference type="AlphaFoldDB" id="A0A1Y4SVP5"/>
<gene>
    <name evidence="5" type="ORF">B5E75_12000</name>
</gene>